<evidence type="ECO:0000313" key="3">
    <source>
        <dbReference type="Proteomes" id="UP000346466"/>
    </source>
</evidence>
<feature type="compositionally biased region" description="Low complexity" evidence="1">
    <location>
        <begin position="175"/>
        <end position="194"/>
    </location>
</feature>
<name>A0A5Q2WGG3_9CAUD</name>
<dbReference type="GeneID" id="70081254"/>
<organism evidence="2 3">
    <name type="scientific">Gordonia phage Syleon</name>
    <dbReference type="NCBI Taxonomy" id="2653718"/>
    <lineage>
        <taxon>Viruses</taxon>
        <taxon>Duplodnaviria</taxon>
        <taxon>Heunggongvirae</taxon>
        <taxon>Uroviricota</taxon>
        <taxon>Caudoviricetes</taxon>
        <taxon>Deeyouvirinae</taxon>
        <taxon>Octobienvirus</taxon>
        <taxon>Octobienvirus syleon</taxon>
    </lineage>
</organism>
<protein>
    <submittedName>
        <fullName evidence="2">Minor tail protein</fullName>
    </submittedName>
</protein>
<accession>A0A5Q2WGG3</accession>
<proteinExistence type="predicted"/>
<feature type="compositionally biased region" description="Low complexity" evidence="1">
    <location>
        <begin position="152"/>
        <end position="164"/>
    </location>
</feature>
<evidence type="ECO:0000256" key="1">
    <source>
        <dbReference type="SAM" id="MobiDB-lite"/>
    </source>
</evidence>
<evidence type="ECO:0000313" key="2">
    <source>
        <dbReference type="EMBL" id="QGH75759.1"/>
    </source>
</evidence>
<reference evidence="2 3" key="1">
    <citation type="submission" date="2019-09" db="EMBL/GenBank/DDBJ databases">
        <authorList>
            <person name="Falcon-Lizardi N."/>
            <person name="Rios-Rosa Y."/>
            <person name="Rivera-Cruz A."/>
            <person name="Rivera-Espinal N.S."/>
            <person name="Rodriguez-Cotto F.E."/>
            <person name="Rosa-Flores A.N."/>
            <person name="Rubin M.R."/>
            <person name="Vazquez E."/>
            <person name="Molloy S.D."/>
            <person name="Garlena R.A."/>
            <person name="Russell D.A."/>
            <person name="Pope W.H."/>
            <person name="Jacobs-Sera D."/>
            <person name="Hatfull G.F."/>
        </authorList>
    </citation>
    <scope>NUCLEOTIDE SEQUENCE [LARGE SCALE GENOMIC DNA]</scope>
</reference>
<dbReference type="Proteomes" id="UP000346466">
    <property type="component" value="Segment"/>
</dbReference>
<dbReference type="KEGG" id="vg:70081254"/>
<keyword evidence="3" id="KW-1185">Reference proteome</keyword>
<sequence>MLVPSGSVNFPSGAFPVGAGGAARAPFEGRTESAVKGLLKTDHKPEIDEAFSGFNSGLVGVLQRVLMGTGTGPLTAGLAWLRDLMKNRWDQVDETQESVVSVGTQVHYVQEVIALQSGMGVWETGPDRTGTPSFPFGLLNLTVPSISVSVSGGSHSHNVTGSTGNATAGGDSHNHSAGSLSASSTNSTHSHTATVDVNSSVPTVNVTSSYAPWANVIFKSAAERKVITFLAYRTGTVSSFNIDVYKLEADGSSSIVYSSPDLSGNLTGAIGWQQHLMSGSILADLGDAYDVQFRMTGSGSVSLAGINFPNPTPLPGFRPYASGSARNASSTPAPATIPTATRDTMYVGPTPFVSIGIDVGQTTIPRFVFDDFNRAALGNVWIPYGSIGISSNRVTHTGSALVNNSSAAMRSQPMATDAIEVAADLFVDTHAAGIGLCCGQGMTGGAWLVVEDNDSEYRGIRIMTGNYDNRVARASLPGTPVSGRYTLRYTPSDNTYRAYAGASTTEPILSWVDSGNVVQHGIGRRWVGMVTRRAFTFASGRIDNFTAADV</sequence>
<gene>
    <name evidence="2" type="primary">30</name>
    <name evidence="2" type="ORF">SEA_SYLEON_30</name>
</gene>
<dbReference type="EMBL" id="MN444870">
    <property type="protein sequence ID" value="QGH75759.1"/>
    <property type="molecule type" value="Genomic_DNA"/>
</dbReference>
<feature type="region of interest" description="Disordered" evidence="1">
    <location>
        <begin position="152"/>
        <end position="194"/>
    </location>
</feature>
<dbReference type="RefSeq" id="YP_010246689.1">
    <property type="nucleotide sequence ID" value="NC_060137.1"/>
</dbReference>